<dbReference type="Gene3D" id="1.10.10.10">
    <property type="entry name" value="Winged helix-like DNA-binding domain superfamily/Winged helix DNA-binding domain"/>
    <property type="match status" value="1"/>
</dbReference>
<evidence type="ECO:0000256" key="3">
    <source>
        <dbReference type="ARBA" id="ARBA00023242"/>
    </source>
</evidence>
<dbReference type="InterPro" id="IPR036388">
    <property type="entry name" value="WH-like_DNA-bd_sf"/>
</dbReference>
<evidence type="ECO:0000256" key="1">
    <source>
        <dbReference type="ARBA" id="ARBA00004123"/>
    </source>
</evidence>
<dbReference type="GO" id="GO:0005634">
    <property type="term" value="C:nucleus"/>
    <property type="evidence" value="ECO:0007669"/>
    <property type="project" value="UniProtKB-SubCell"/>
</dbReference>
<keyword evidence="3" id="KW-0539">Nucleus</keyword>
<comment type="similarity">
    <text evidence="4">Belongs to the HSF family.</text>
</comment>
<dbReference type="InterPro" id="IPR000232">
    <property type="entry name" value="HSF_DNA-bd"/>
</dbReference>
<dbReference type="SUPFAM" id="SSF46785">
    <property type="entry name" value="Winged helix' DNA-binding domain"/>
    <property type="match status" value="1"/>
</dbReference>
<dbReference type="GO" id="GO:0043565">
    <property type="term" value="F:sequence-specific DNA binding"/>
    <property type="evidence" value="ECO:0007669"/>
    <property type="project" value="InterPro"/>
</dbReference>
<comment type="subcellular location">
    <subcellularLocation>
        <location evidence="1">Nucleus</location>
    </subcellularLocation>
</comment>
<accession>A0AAD3D128</accession>
<evidence type="ECO:0000313" key="6">
    <source>
        <dbReference type="EMBL" id="GFH55738.1"/>
    </source>
</evidence>
<dbReference type="SMART" id="SM00415">
    <property type="entry name" value="HSF"/>
    <property type="match status" value="1"/>
</dbReference>
<keyword evidence="2" id="KW-0238">DNA-binding</keyword>
<feature type="domain" description="HSF-type DNA-binding" evidence="5">
    <location>
        <begin position="79"/>
        <end position="187"/>
    </location>
</feature>
<protein>
    <recommendedName>
        <fullName evidence="5">HSF-type DNA-binding domain-containing protein</fullName>
    </recommendedName>
</protein>
<sequence length="277" mass="32003">MRNPFHFHYSVLSLESTRQACHELEDITNEEGSLSTFSSIERGINEKLRSEVAGTEYPYEEMLTALTGKNKKQRTVKGKAVKFPQKLMYVLTCGDYDHIVHWKTNQTADSTFDDVFVISDIDAFTNEVLPSLFKVAKYESFQRKLYRWGFLKIQRSRCENHMKRSISYSHPLFKKGDFVLAEQMTCSGLGSILNSSRSLNPMWSANSEYSARETFSIAWGNCNFPKHERIQEENVYSRSTASNHFNERENFVVPTLNGLSVDQILENAYSVLKKKRN</sequence>
<dbReference type="EMBL" id="BLLK01000051">
    <property type="protein sequence ID" value="GFH55738.1"/>
    <property type="molecule type" value="Genomic_DNA"/>
</dbReference>
<dbReference type="GO" id="GO:0003700">
    <property type="term" value="F:DNA-binding transcription factor activity"/>
    <property type="evidence" value="ECO:0007669"/>
    <property type="project" value="InterPro"/>
</dbReference>
<dbReference type="PANTHER" id="PTHR10015:SF206">
    <property type="entry name" value="HSF-TYPE DNA-BINDING DOMAIN-CONTAINING PROTEIN"/>
    <property type="match status" value="1"/>
</dbReference>
<dbReference type="PANTHER" id="PTHR10015">
    <property type="entry name" value="HEAT SHOCK TRANSCRIPTION FACTOR"/>
    <property type="match status" value="1"/>
</dbReference>
<dbReference type="Pfam" id="PF00447">
    <property type="entry name" value="HSF_DNA-bind"/>
    <property type="match status" value="1"/>
</dbReference>
<proteinExistence type="inferred from homology"/>
<evidence type="ECO:0000313" key="7">
    <source>
        <dbReference type="Proteomes" id="UP001054902"/>
    </source>
</evidence>
<dbReference type="AlphaFoldDB" id="A0AAD3D128"/>
<evidence type="ECO:0000256" key="2">
    <source>
        <dbReference type="ARBA" id="ARBA00023125"/>
    </source>
</evidence>
<organism evidence="6 7">
    <name type="scientific">Chaetoceros tenuissimus</name>
    <dbReference type="NCBI Taxonomy" id="426638"/>
    <lineage>
        <taxon>Eukaryota</taxon>
        <taxon>Sar</taxon>
        <taxon>Stramenopiles</taxon>
        <taxon>Ochrophyta</taxon>
        <taxon>Bacillariophyta</taxon>
        <taxon>Coscinodiscophyceae</taxon>
        <taxon>Chaetocerotophycidae</taxon>
        <taxon>Chaetocerotales</taxon>
        <taxon>Chaetocerotaceae</taxon>
        <taxon>Chaetoceros</taxon>
    </lineage>
</organism>
<comment type="caution">
    <text evidence="6">The sequence shown here is derived from an EMBL/GenBank/DDBJ whole genome shotgun (WGS) entry which is preliminary data.</text>
</comment>
<dbReference type="Proteomes" id="UP001054902">
    <property type="component" value="Unassembled WGS sequence"/>
</dbReference>
<gene>
    <name evidence="6" type="ORF">CTEN210_12214</name>
</gene>
<keyword evidence="7" id="KW-1185">Reference proteome</keyword>
<evidence type="ECO:0000259" key="5">
    <source>
        <dbReference type="SMART" id="SM00415"/>
    </source>
</evidence>
<dbReference type="InterPro" id="IPR036390">
    <property type="entry name" value="WH_DNA-bd_sf"/>
</dbReference>
<evidence type="ECO:0000256" key="4">
    <source>
        <dbReference type="RuleBase" id="RU004020"/>
    </source>
</evidence>
<reference evidence="6 7" key="1">
    <citation type="journal article" date="2021" name="Sci. Rep.">
        <title>The genome of the diatom Chaetoceros tenuissimus carries an ancient integrated fragment of an extant virus.</title>
        <authorList>
            <person name="Hongo Y."/>
            <person name="Kimura K."/>
            <person name="Takaki Y."/>
            <person name="Yoshida Y."/>
            <person name="Baba S."/>
            <person name="Kobayashi G."/>
            <person name="Nagasaki K."/>
            <person name="Hano T."/>
            <person name="Tomaru Y."/>
        </authorList>
    </citation>
    <scope>NUCLEOTIDE SEQUENCE [LARGE SCALE GENOMIC DNA]</scope>
    <source>
        <strain evidence="6 7">NIES-3715</strain>
    </source>
</reference>
<name>A0AAD3D128_9STRA</name>